<dbReference type="PANTHER" id="PTHR43133">
    <property type="entry name" value="RNA POLYMERASE ECF-TYPE SIGMA FACTO"/>
    <property type="match status" value="1"/>
</dbReference>
<evidence type="ECO:0000256" key="1">
    <source>
        <dbReference type="ARBA" id="ARBA00010641"/>
    </source>
</evidence>
<dbReference type="Proteomes" id="UP000256373">
    <property type="component" value="Unassembled WGS sequence"/>
</dbReference>
<dbReference type="GO" id="GO:0003677">
    <property type="term" value="F:DNA binding"/>
    <property type="evidence" value="ECO:0007669"/>
    <property type="project" value="InterPro"/>
</dbReference>
<feature type="domain" description="RNA polymerase sigma factor 70 region 4 type 2" evidence="6">
    <location>
        <begin position="147"/>
        <end position="196"/>
    </location>
</feature>
<dbReference type="InterPro" id="IPR039425">
    <property type="entry name" value="RNA_pol_sigma-70-like"/>
</dbReference>
<comment type="similarity">
    <text evidence="1">Belongs to the sigma-70 factor family. ECF subfamily.</text>
</comment>
<proteinExistence type="inferred from homology"/>
<dbReference type="InterPro" id="IPR014327">
    <property type="entry name" value="RNA_pol_sigma70_bacteroid"/>
</dbReference>
<organism evidence="7 8">
    <name type="scientific">Dyadobacter luteus</name>
    <dbReference type="NCBI Taxonomy" id="2259619"/>
    <lineage>
        <taxon>Bacteria</taxon>
        <taxon>Pseudomonadati</taxon>
        <taxon>Bacteroidota</taxon>
        <taxon>Cytophagia</taxon>
        <taxon>Cytophagales</taxon>
        <taxon>Spirosomataceae</taxon>
        <taxon>Dyadobacter</taxon>
    </lineage>
</organism>
<dbReference type="InterPro" id="IPR014284">
    <property type="entry name" value="RNA_pol_sigma-70_dom"/>
</dbReference>
<dbReference type="Gene3D" id="1.10.1740.10">
    <property type="match status" value="1"/>
</dbReference>
<evidence type="ECO:0000256" key="4">
    <source>
        <dbReference type="ARBA" id="ARBA00023163"/>
    </source>
</evidence>
<accession>A0A3D8Y776</accession>
<dbReference type="Pfam" id="PF08281">
    <property type="entry name" value="Sigma70_r4_2"/>
    <property type="match status" value="1"/>
</dbReference>
<evidence type="ECO:0000259" key="6">
    <source>
        <dbReference type="Pfam" id="PF08281"/>
    </source>
</evidence>
<keyword evidence="8" id="KW-1185">Reference proteome</keyword>
<dbReference type="InterPro" id="IPR013249">
    <property type="entry name" value="RNA_pol_sigma70_r4_t2"/>
</dbReference>
<evidence type="ECO:0000313" key="8">
    <source>
        <dbReference type="Proteomes" id="UP000256373"/>
    </source>
</evidence>
<dbReference type="PRINTS" id="PR00038">
    <property type="entry name" value="HTHLUXR"/>
</dbReference>
<dbReference type="AlphaFoldDB" id="A0A3D8Y776"/>
<keyword evidence="3" id="KW-0731">Sigma factor</keyword>
<dbReference type="GO" id="GO:0016987">
    <property type="term" value="F:sigma factor activity"/>
    <property type="evidence" value="ECO:0007669"/>
    <property type="project" value="UniProtKB-KW"/>
</dbReference>
<dbReference type="InterPro" id="IPR007627">
    <property type="entry name" value="RNA_pol_sigma70_r2"/>
</dbReference>
<gene>
    <name evidence="7" type="ORF">DSL64_21925</name>
</gene>
<dbReference type="InterPro" id="IPR000792">
    <property type="entry name" value="Tscrpt_reg_LuxR_C"/>
</dbReference>
<protein>
    <submittedName>
        <fullName evidence="7">RNA polymerase sigma-70 factor</fullName>
    </submittedName>
</protein>
<keyword evidence="4" id="KW-0804">Transcription</keyword>
<reference evidence="7 8" key="1">
    <citation type="submission" date="2018-07" db="EMBL/GenBank/DDBJ databases">
        <title>Dyadobacter roseus sp. nov., isolated from rose rhizosphere soil.</title>
        <authorList>
            <person name="Chen L."/>
        </authorList>
    </citation>
    <scope>NUCLEOTIDE SEQUENCE [LARGE SCALE GENOMIC DNA]</scope>
    <source>
        <strain evidence="7 8">RS19</strain>
    </source>
</reference>
<dbReference type="NCBIfam" id="TIGR02937">
    <property type="entry name" value="sigma70-ECF"/>
    <property type="match status" value="1"/>
</dbReference>
<evidence type="ECO:0000256" key="2">
    <source>
        <dbReference type="ARBA" id="ARBA00023015"/>
    </source>
</evidence>
<dbReference type="Pfam" id="PF04542">
    <property type="entry name" value="Sigma70_r2"/>
    <property type="match status" value="1"/>
</dbReference>
<dbReference type="PANTHER" id="PTHR43133:SF46">
    <property type="entry name" value="RNA POLYMERASE SIGMA-70 FACTOR ECF SUBFAMILY"/>
    <property type="match status" value="1"/>
</dbReference>
<name>A0A3D8Y776_9BACT</name>
<dbReference type="InterPro" id="IPR036388">
    <property type="entry name" value="WH-like_DNA-bd_sf"/>
</dbReference>
<dbReference type="SUPFAM" id="SSF88659">
    <property type="entry name" value="Sigma3 and sigma4 domains of RNA polymerase sigma factors"/>
    <property type="match status" value="1"/>
</dbReference>
<dbReference type="Gene3D" id="1.10.10.10">
    <property type="entry name" value="Winged helix-like DNA-binding domain superfamily/Winged helix DNA-binding domain"/>
    <property type="match status" value="1"/>
</dbReference>
<dbReference type="SUPFAM" id="SSF88946">
    <property type="entry name" value="Sigma2 domain of RNA polymerase sigma factors"/>
    <property type="match status" value="1"/>
</dbReference>
<evidence type="ECO:0000313" key="7">
    <source>
        <dbReference type="EMBL" id="REA58046.1"/>
    </source>
</evidence>
<dbReference type="EMBL" id="QNUL01000023">
    <property type="protein sequence ID" value="REA58046.1"/>
    <property type="molecule type" value="Genomic_DNA"/>
</dbReference>
<evidence type="ECO:0000259" key="5">
    <source>
        <dbReference type="Pfam" id="PF04542"/>
    </source>
</evidence>
<keyword evidence="2" id="KW-0805">Transcription regulation</keyword>
<dbReference type="NCBIfam" id="TIGR02985">
    <property type="entry name" value="Sig70_bacteroi1"/>
    <property type="match status" value="1"/>
</dbReference>
<evidence type="ECO:0000256" key="3">
    <source>
        <dbReference type="ARBA" id="ARBA00023082"/>
    </source>
</evidence>
<dbReference type="InterPro" id="IPR013324">
    <property type="entry name" value="RNA_pol_sigma_r3/r4-like"/>
</dbReference>
<sequence>MNEIILFGLILNKYIPLRSQELSYYQALKDYTPQNNSPFTIDEQSFEAIYNQHWEKLFALATYRLADEELAKEVVQDVFFSLWDRRKTLVIEGEVVHYLYRSVKLKILEYYRTNQIHRRHLDEFAHNLHGQENTTENHVMLNELNTQLQHFVQTLPNQCRRVFELSRSQGLNTKEIAVEMVISEKTVKNHLTRALSSIRSMLE</sequence>
<comment type="caution">
    <text evidence="7">The sequence shown here is derived from an EMBL/GenBank/DDBJ whole genome shotgun (WGS) entry which is preliminary data.</text>
</comment>
<dbReference type="InterPro" id="IPR013325">
    <property type="entry name" value="RNA_pol_sigma_r2"/>
</dbReference>
<feature type="domain" description="RNA polymerase sigma-70 region 2" evidence="5">
    <location>
        <begin position="50"/>
        <end position="115"/>
    </location>
</feature>
<dbReference type="GO" id="GO:0006352">
    <property type="term" value="P:DNA-templated transcription initiation"/>
    <property type="evidence" value="ECO:0007669"/>
    <property type="project" value="InterPro"/>
</dbReference>